<organism evidence="3 4">
    <name type="scientific">Nocardia implantans</name>
    <dbReference type="NCBI Taxonomy" id="3108168"/>
    <lineage>
        <taxon>Bacteria</taxon>
        <taxon>Bacillati</taxon>
        <taxon>Actinomycetota</taxon>
        <taxon>Actinomycetes</taxon>
        <taxon>Mycobacteriales</taxon>
        <taxon>Nocardiaceae</taxon>
        <taxon>Nocardia</taxon>
    </lineage>
</organism>
<dbReference type="Pfam" id="PF10517">
    <property type="entry name" value="DM13"/>
    <property type="match status" value="1"/>
</dbReference>
<feature type="domain" description="DM13" evidence="2">
    <location>
        <begin position="62"/>
        <end position="175"/>
    </location>
</feature>
<dbReference type="EMBL" id="JAYKYQ010000003">
    <property type="protein sequence ID" value="MEB3509958.1"/>
    <property type="molecule type" value="Genomic_DNA"/>
</dbReference>
<dbReference type="PROSITE" id="PS51549">
    <property type="entry name" value="DM13"/>
    <property type="match status" value="1"/>
</dbReference>
<sequence>MASARSIARSPITWVTVTLLIAGLGAGLAAFQPWRLFTDTTVQEAAPSASPAPGSGGPSQPRTIAEGAFISHEHTTTGAVTVLLLPDGSRVLRLTDLDTSDGPDLHVWLTDAPVRAGRDGWFVFDDGDHTDLGKLKGNHGSQNYPIPADADLARLTSVAIWCDRFDVSFGAAELRPA</sequence>
<protein>
    <submittedName>
        <fullName evidence="3">DM13 domain-containing protein</fullName>
    </submittedName>
</protein>
<accession>A0ABU6AR55</accession>
<evidence type="ECO:0000313" key="3">
    <source>
        <dbReference type="EMBL" id="MEB3509958.1"/>
    </source>
</evidence>
<gene>
    <name evidence="3" type="ORF">U3653_08020</name>
</gene>
<evidence type="ECO:0000256" key="1">
    <source>
        <dbReference type="SAM" id="MobiDB-lite"/>
    </source>
</evidence>
<dbReference type="InterPro" id="IPR019545">
    <property type="entry name" value="DM13_domain"/>
</dbReference>
<proteinExistence type="predicted"/>
<evidence type="ECO:0000313" key="4">
    <source>
        <dbReference type="Proteomes" id="UP001348098"/>
    </source>
</evidence>
<name>A0ABU6AR55_9NOCA</name>
<dbReference type="RefSeq" id="WP_195078997.1">
    <property type="nucleotide sequence ID" value="NZ_JAYESH010000003.1"/>
</dbReference>
<reference evidence="3 4" key="1">
    <citation type="submission" date="2023-12" db="EMBL/GenBank/DDBJ databases">
        <title>novel species in genus Nocarida.</title>
        <authorList>
            <person name="Li Z."/>
        </authorList>
    </citation>
    <scope>NUCLEOTIDE SEQUENCE [LARGE SCALE GENOMIC DNA]</scope>
    <source>
        <strain evidence="3 4">CDC186</strain>
    </source>
</reference>
<comment type="caution">
    <text evidence="3">The sequence shown here is derived from an EMBL/GenBank/DDBJ whole genome shotgun (WGS) entry which is preliminary data.</text>
</comment>
<feature type="region of interest" description="Disordered" evidence="1">
    <location>
        <begin position="43"/>
        <end position="63"/>
    </location>
</feature>
<evidence type="ECO:0000259" key="2">
    <source>
        <dbReference type="PROSITE" id="PS51549"/>
    </source>
</evidence>
<dbReference type="Proteomes" id="UP001348098">
    <property type="component" value="Unassembled WGS sequence"/>
</dbReference>
<keyword evidence="4" id="KW-1185">Reference proteome</keyword>